<keyword evidence="1" id="KW-0479">Metal-binding</keyword>
<evidence type="ECO:0000313" key="5">
    <source>
        <dbReference type="Proteomes" id="UP001372338"/>
    </source>
</evidence>
<dbReference type="SUPFAM" id="SSF57850">
    <property type="entry name" value="RING/U-box"/>
    <property type="match status" value="1"/>
</dbReference>
<sequence>MEEGRRRVTLYEQMTAGSNTSRRDSLASLFLDDVVLAQTTVVSAGSRTLLDIIKEDDHHNINTNTKDRKSWKAFKDKLRLKPLRPSTVDTDIPIPIPSPIPIPTNNTLSSSSSQFSQQQQQQQQQQQNDVVEESNNHRTTPGGGSNSVAAERDAGEAGPVGNGMLLMDLLEETDPETEVDGSSRRIITSEEDEEVGSEEKCRVENNCCCCVCMVRHKDAAFIPCGHTFCRMCCREIWVSRRNCPLCNNFILEILDLF</sequence>
<name>A0AAN9IW07_CROPI</name>
<gene>
    <name evidence="4" type="ORF">RIF29_00634</name>
</gene>
<keyword evidence="1" id="KW-0862">Zinc</keyword>
<dbReference type="GO" id="GO:0008270">
    <property type="term" value="F:zinc ion binding"/>
    <property type="evidence" value="ECO:0007669"/>
    <property type="project" value="UniProtKB-KW"/>
</dbReference>
<organism evidence="4 5">
    <name type="scientific">Crotalaria pallida</name>
    <name type="common">Smooth rattlebox</name>
    <name type="synonym">Crotalaria striata</name>
    <dbReference type="NCBI Taxonomy" id="3830"/>
    <lineage>
        <taxon>Eukaryota</taxon>
        <taxon>Viridiplantae</taxon>
        <taxon>Streptophyta</taxon>
        <taxon>Embryophyta</taxon>
        <taxon>Tracheophyta</taxon>
        <taxon>Spermatophyta</taxon>
        <taxon>Magnoliopsida</taxon>
        <taxon>eudicotyledons</taxon>
        <taxon>Gunneridae</taxon>
        <taxon>Pentapetalae</taxon>
        <taxon>rosids</taxon>
        <taxon>fabids</taxon>
        <taxon>Fabales</taxon>
        <taxon>Fabaceae</taxon>
        <taxon>Papilionoideae</taxon>
        <taxon>50 kb inversion clade</taxon>
        <taxon>genistoids sensu lato</taxon>
        <taxon>core genistoids</taxon>
        <taxon>Crotalarieae</taxon>
        <taxon>Crotalaria</taxon>
    </lineage>
</organism>
<keyword evidence="5" id="KW-1185">Reference proteome</keyword>
<dbReference type="AlphaFoldDB" id="A0AAN9IW07"/>
<dbReference type="Proteomes" id="UP001372338">
    <property type="component" value="Unassembled WGS sequence"/>
</dbReference>
<comment type="caution">
    <text evidence="4">The sequence shown here is derived from an EMBL/GenBank/DDBJ whole genome shotgun (WGS) entry which is preliminary data.</text>
</comment>
<proteinExistence type="predicted"/>
<evidence type="ECO:0000256" key="1">
    <source>
        <dbReference type="PROSITE-ProRule" id="PRU00175"/>
    </source>
</evidence>
<dbReference type="PROSITE" id="PS50089">
    <property type="entry name" value="ZF_RING_2"/>
    <property type="match status" value="1"/>
</dbReference>
<dbReference type="CDD" id="cd16449">
    <property type="entry name" value="RING-HC"/>
    <property type="match status" value="1"/>
</dbReference>
<reference evidence="4 5" key="1">
    <citation type="submission" date="2024-01" db="EMBL/GenBank/DDBJ databases">
        <title>The genomes of 5 underutilized Papilionoideae crops provide insights into root nodulation and disease resistanc.</title>
        <authorList>
            <person name="Yuan L."/>
        </authorList>
    </citation>
    <scope>NUCLEOTIDE SEQUENCE [LARGE SCALE GENOMIC DNA]</scope>
    <source>
        <strain evidence="4">ZHUSHIDOU_FW_LH</strain>
        <tissue evidence="4">Leaf</tissue>
    </source>
</reference>
<dbReference type="Gene3D" id="3.30.40.10">
    <property type="entry name" value="Zinc/RING finger domain, C3HC4 (zinc finger)"/>
    <property type="match status" value="1"/>
</dbReference>
<dbReference type="InterPro" id="IPR013083">
    <property type="entry name" value="Znf_RING/FYVE/PHD"/>
</dbReference>
<accession>A0AAN9IW07</accession>
<evidence type="ECO:0000259" key="3">
    <source>
        <dbReference type="PROSITE" id="PS50089"/>
    </source>
</evidence>
<keyword evidence="1" id="KW-0863">Zinc-finger</keyword>
<dbReference type="PANTHER" id="PTHR46629">
    <property type="entry name" value="OS01G0917900 PROTEIN"/>
    <property type="match status" value="1"/>
</dbReference>
<protein>
    <recommendedName>
        <fullName evidence="3">RING-type domain-containing protein</fullName>
    </recommendedName>
</protein>
<dbReference type="SMART" id="SM00184">
    <property type="entry name" value="RING"/>
    <property type="match status" value="1"/>
</dbReference>
<dbReference type="InterPro" id="IPR001841">
    <property type="entry name" value="Znf_RING"/>
</dbReference>
<feature type="compositionally biased region" description="Low complexity" evidence="2">
    <location>
        <begin position="109"/>
        <end position="127"/>
    </location>
</feature>
<dbReference type="Pfam" id="PF13920">
    <property type="entry name" value="zf-C3HC4_3"/>
    <property type="match status" value="1"/>
</dbReference>
<feature type="domain" description="RING-type" evidence="3">
    <location>
        <begin position="209"/>
        <end position="247"/>
    </location>
</feature>
<dbReference type="EMBL" id="JAYWIO010000001">
    <property type="protein sequence ID" value="KAK7287362.1"/>
    <property type="molecule type" value="Genomic_DNA"/>
</dbReference>
<evidence type="ECO:0000256" key="2">
    <source>
        <dbReference type="SAM" id="MobiDB-lite"/>
    </source>
</evidence>
<evidence type="ECO:0000313" key="4">
    <source>
        <dbReference type="EMBL" id="KAK7287362.1"/>
    </source>
</evidence>
<feature type="region of interest" description="Disordered" evidence="2">
    <location>
        <begin position="85"/>
        <end position="162"/>
    </location>
</feature>